<accession>A0A8R1UB79</accession>
<dbReference type="AlphaFoldDB" id="A0A2A6CJ22"/>
<name>A0A2A6CJ22_PRIPA</name>
<proteinExistence type="predicted"/>
<keyword evidence="2" id="KW-1185">Reference proteome</keyword>
<protein>
    <submittedName>
        <fullName evidence="1">Uncharacterized protein</fullName>
    </submittedName>
</protein>
<dbReference type="Proteomes" id="UP000005239">
    <property type="component" value="Unassembled WGS sequence"/>
</dbReference>
<reference evidence="2" key="1">
    <citation type="journal article" date="2008" name="Nat. Genet.">
        <title>The Pristionchus pacificus genome provides a unique perspective on nematode lifestyle and parasitism.</title>
        <authorList>
            <person name="Dieterich C."/>
            <person name="Clifton S.W."/>
            <person name="Schuster L.N."/>
            <person name="Chinwalla A."/>
            <person name="Delehaunty K."/>
            <person name="Dinkelacker I."/>
            <person name="Fulton L."/>
            <person name="Fulton R."/>
            <person name="Godfrey J."/>
            <person name="Minx P."/>
            <person name="Mitreva M."/>
            <person name="Roeseler W."/>
            <person name="Tian H."/>
            <person name="Witte H."/>
            <person name="Yang S.P."/>
            <person name="Wilson R.K."/>
            <person name="Sommer R.J."/>
        </authorList>
    </citation>
    <scope>NUCLEOTIDE SEQUENCE [LARGE SCALE GENOMIC DNA]</scope>
    <source>
        <strain evidence="2">PS312</strain>
    </source>
</reference>
<gene>
    <name evidence="1" type="primary">WBGene00106018</name>
</gene>
<accession>A0A2A6CJ22</accession>
<evidence type="ECO:0000313" key="1">
    <source>
        <dbReference type="EnsemblMetazoa" id="PPA16464.1"/>
    </source>
</evidence>
<evidence type="ECO:0000313" key="2">
    <source>
        <dbReference type="Proteomes" id="UP000005239"/>
    </source>
</evidence>
<organism evidence="1 2">
    <name type="scientific">Pristionchus pacificus</name>
    <name type="common">Parasitic nematode worm</name>
    <dbReference type="NCBI Taxonomy" id="54126"/>
    <lineage>
        <taxon>Eukaryota</taxon>
        <taxon>Metazoa</taxon>
        <taxon>Ecdysozoa</taxon>
        <taxon>Nematoda</taxon>
        <taxon>Chromadorea</taxon>
        <taxon>Rhabditida</taxon>
        <taxon>Rhabditina</taxon>
        <taxon>Diplogasteromorpha</taxon>
        <taxon>Diplogasteroidea</taxon>
        <taxon>Neodiplogasteridae</taxon>
        <taxon>Pristionchus</taxon>
    </lineage>
</organism>
<dbReference type="EnsemblMetazoa" id="PPA16464.1">
    <property type="protein sequence ID" value="PPA16464.1"/>
    <property type="gene ID" value="WBGene00106018"/>
</dbReference>
<reference evidence="1" key="2">
    <citation type="submission" date="2022-06" db="UniProtKB">
        <authorList>
            <consortium name="EnsemblMetazoa"/>
        </authorList>
    </citation>
    <scope>IDENTIFICATION</scope>
    <source>
        <strain evidence="1">PS312</strain>
    </source>
</reference>
<sequence>MSLISNVMSSINERYYSKCAHSDFPHQRQHMKLLLLLVFPSLQSLNACIPTSPTATSCQSCPMLTEERFDPNVVTSFNANNYVVRTFTCTVSPPPRTVVISGYYNNGPRIYLVDRAMATDTVAVTCNAANTAWVFASPTGPVELTWLRCDFWASG</sequence>